<comment type="catalytic activity">
    <reaction evidence="11">
        <text>L-threonyl-[protein] + ATP = O-phospho-L-threonyl-[protein] + ADP + H(+)</text>
        <dbReference type="Rhea" id="RHEA:46608"/>
        <dbReference type="Rhea" id="RHEA-COMP:11060"/>
        <dbReference type="Rhea" id="RHEA-COMP:11605"/>
        <dbReference type="ChEBI" id="CHEBI:15378"/>
        <dbReference type="ChEBI" id="CHEBI:30013"/>
        <dbReference type="ChEBI" id="CHEBI:30616"/>
        <dbReference type="ChEBI" id="CHEBI:61977"/>
        <dbReference type="ChEBI" id="CHEBI:456216"/>
        <dbReference type="EC" id="2.7.11.1"/>
    </reaction>
</comment>
<dbReference type="Gene3D" id="1.20.5.340">
    <property type="match status" value="1"/>
</dbReference>
<dbReference type="Gene3D" id="3.30.200.20">
    <property type="entry name" value="Phosphorylase Kinase, domain 1"/>
    <property type="match status" value="2"/>
</dbReference>
<dbReference type="Pfam" id="PF00433">
    <property type="entry name" value="Pkinase_C"/>
    <property type="match status" value="1"/>
</dbReference>
<evidence type="ECO:0000259" key="16">
    <source>
        <dbReference type="PROSITE" id="PS50011"/>
    </source>
</evidence>
<dbReference type="InterPro" id="IPR031597">
    <property type="entry name" value="KELK"/>
</dbReference>
<evidence type="ECO:0000256" key="3">
    <source>
        <dbReference type="ARBA" id="ARBA00022527"/>
    </source>
</evidence>
<dbReference type="Proteomes" id="UP000076858">
    <property type="component" value="Unassembled WGS sequence"/>
</dbReference>
<keyword evidence="7" id="KW-0547">Nucleotide-binding</keyword>
<dbReference type="InterPro" id="IPR050839">
    <property type="entry name" value="Rho-assoc_Ser/Thr_Kinase"/>
</dbReference>
<keyword evidence="9" id="KW-0067">ATP-binding</keyword>
<keyword evidence="19" id="KW-1185">Reference proteome</keyword>
<organism evidence="18 19">
    <name type="scientific">Daphnia magna</name>
    <dbReference type="NCBI Taxonomy" id="35525"/>
    <lineage>
        <taxon>Eukaryota</taxon>
        <taxon>Metazoa</taxon>
        <taxon>Ecdysozoa</taxon>
        <taxon>Arthropoda</taxon>
        <taxon>Crustacea</taxon>
        <taxon>Branchiopoda</taxon>
        <taxon>Diplostraca</taxon>
        <taxon>Cladocera</taxon>
        <taxon>Anomopoda</taxon>
        <taxon>Daphniidae</taxon>
        <taxon>Daphnia</taxon>
    </lineage>
</organism>
<dbReference type="GO" id="GO:0005737">
    <property type="term" value="C:cytoplasm"/>
    <property type="evidence" value="ECO:0007669"/>
    <property type="project" value="TreeGrafter"/>
</dbReference>
<proteinExistence type="inferred from homology"/>
<keyword evidence="6" id="KW-0479">Metal-binding</keyword>
<dbReference type="InterPro" id="IPR008271">
    <property type="entry name" value="Ser/Thr_kinase_AS"/>
</dbReference>
<dbReference type="InterPro" id="IPR011009">
    <property type="entry name" value="Kinase-like_dom_sf"/>
</dbReference>
<sequence>MFTFIVLFFLFCFFSPPKYLVMDYYCGGDLLTLLSKFEDRLPEDMAKFYLAEMVLAIDSIHRLRYVHRDIKPDNVLLDANGHIRLADFGSCLRLREDGTVQSNVAIGTPDYISPEILRAMEDGQGRYGPECDWWSLGVCMYEMLYGETPFYAESLVETYGRIMNHKNHPWFSGIDWDNIRDSTAPYIPEVSSPTDTSNFDVDDTDLRSADVLPPTANSVFSALHLPFLGFTYTQGSLLTDMNRLLIHSNGTGDGYTSATAATLTHVTAAALPALNGSSGGESSGSGCNPPGNNNDVRRLQDEVNQLTKRNGELMQQLARAEQNGKEMSALMKKDFELSEGEKSQKIKDMEKSQRQWKQEKDELIREMTDTQEKLRLQSKELKDAIGQRKLAMTEYTEVSDKLSELRQQKAKLSRQVRDKEEELEGTLQKMDALRNDLRRAEKLRRDLEARAEELQADVVREKRLRERAEEHARSLHEDMERLQQKAQAGEAAMNSMELNQELVRLRSELEKQEMQHKEMVSQLGNRHAIELSALNDQLVEADNMRATYEKESALLKEKVEQSRQESAVENEEVIVEVRRAHEREKQLLLEDTKRVVAELERFSDSCMRLQSEKRAMEEELSELRNKQAAVAQWEAQISEIIQWVSDEKDARGYLQALTSKMTEEMENLKTQGVGGTPSNEKNWKNRRSQKLDKMEILNLQSSLQSEIQAKESIREELTQIRADFIAMQKELWEVKGQREELARDLVRKDSQLKEMQQRLESGDGCKYSDTFANVVQWNNLEDGDIIPPTSLSKNPYIYHKMGNPLYRTSAGLRF</sequence>
<evidence type="ECO:0000256" key="1">
    <source>
        <dbReference type="ARBA" id="ARBA00005719"/>
    </source>
</evidence>
<dbReference type="EMBL" id="LRGB01000568">
    <property type="protein sequence ID" value="KZS18118.1"/>
    <property type="molecule type" value="Genomic_DNA"/>
</dbReference>
<dbReference type="OrthoDB" id="6764942at2759"/>
<dbReference type="PROSITE" id="PS50011">
    <property type="entry name" value="PROTEIN_KINASE_DOM"/>
    <property type="match status" value="1"/>
</dbReference>
<feature type="region of interest" description="Disordered" evidence="14">
    <location>
        <begin position="274"/>
        <end position="296"/>
    </location>
</feature>
<keyword evidence="8 18" id="KW-0418">Kinase</keyword>
<reference evidence="18 19" key="1">
    <citation type="submission" date="2016-03" db="EMBL/GenBank/DDBJ databases">
        <title>EvidentialGene: Evidence-directed Construction of Genes on Genomes.</title>
        <authorList>
            <person name="Gilbert D.G."/>
            <person name="Choi J.-H."/>
            <person name="Mockaitis K."/>
            <person name="Colbourne J."/>
            <person name="Pfrender M."/>
        </authorList>
    </citation>
    <scope>NUCLEOTIDE SEQUENCE [LARGE SCALE GENOMIC DNA]</scope>
    <source>
        <strain evidence="18 19">Xinb3</strain>
        <tissue evidence="18">Complete organism</tissue>
    </source>
</reference>
<feature type="chain" id="PRO_5007837799" description="non-specific serine/threonine protein kinase" evidence="15">
    <location>
        <begin position="20"/>
        <end position="814"/>
    </location>
</feature>
<dbReference type="SUPFAM" id="SSF56112">
    <property type="entry name" value="Protein kinase-like (PK-like)"/>
    <property type="match status" value="1"/>
</dbReference>
<evidence type="ECO:0000256" key="4">
    <source>
        <dbReference type="ARBA" id="ARBA00022553"/>
    </source>
</evidence>
<keyword evidence="4" id="KW-0597">Phosphoprotein</keyword>
<dbReference type="EC" id="2.7.11.1" evidence="2"/>
<evidence type="ECO:0000256" key="7">
    <source>
        <dbReference type="ARBA" id="ARBA00022741"/>
    </source>
</evidence>
<evidence type="ECO:0000313" key="19">
    <source>
        <dbReference type="Proteomes" id="UP000076858"/>
    </source>
</evidence>
<evidence type="ECO:0000256" key="5">
    <source>
        <dbReference type="ARBA" id="ARBA00022679"/>
    </source>
</evidence>
<dbReference type="AlphaFoldDB" id="A0A162NMA7"/>
<comment type="catalytic activity">
    <reaction evidence="12">
        <text>L-seryl-[protein] + ATP = O-phospho-L-seryl-[protein] + ADP + H(+)</text>
        <dbReference type="Rhea" id="RHEA:17989"/>
        <dbReference type="Rhea" id="RHEA-COMP:9863"/>
        <dbReference type="Rhea" id="RHEA-COMP:11604"/>
        <dbReference type="ChEBI" id="CHEBI:15378"/>
        <dbReference type="ChEBI" id="CHEBI:29999"/>
        <dbReference type="ChEBI" id="CHEBI:30616"/>
        <dbReference type="ChEBI" id="CHEBI:83421"/>
        <dbReference type="ChEBI" id="CHEBI:456216"/>
        <dbReference type="EC" id="2.7.11.1"/>
    </reaction>
</comment>
<comment type="caution">
    <text evidence="18">The sequence shown here is derived from an EMBL/GenBank/DDBJ whole genome shotgun (WGS) entry which is preliminary data.</text>
</comment>
<keyword evidence="3 18" id="KW-0723">Serine/threonine-protein kinase</keyword>
<evidence type="ECO:0000256" key="8">
    <source>
        <dbReference type="ARBA" id="ARBA00022777"/>
    </source>
</evidence>
<evidence type="ECO:0000256" key="10">
    <source>
        <dbReference type="ARBA" id="ARBA00023054"/>
    </source>
</evidence>
<dbReference type="InterPro" id="IPR000961">
    <property type="entry name" value="AGC-kinase_C"/>
</dbReference>
<accession>A0A162NMA7</accession>
<feature type="coiled-coil region" evidence="13">
    <location>
        <begin position="599"/>
        <end position="636"/>
    </location>
</feature>
<dbReference type="Gene3D" id="1.10.510.10">
    <property type="entry name" value="Transferase(Phosphotransferase) domain 1"/>
    <property type="match status" value="1"/>
</dbReference>
<evidence type="ECO:0000256" key="15">
    <source>
        <dbReference type="SAM" id="SignalP"/>
    </source>
</evidence>
<comment type="similarity">
    <text evidence="1">Belongs to the protein kinase superfamily. AGC Ser/Thr protein kinase family. DMPK subfamily.</text>
</comment>
<dbReference type="GO" id="GO:0004674">
    <property type="term" value="F:protein serine/threonine kinase activity"/>
    <property type="evidence" value="ECO:0007669"/>
    <property type="project" value="UniProtKB-KW"/>
</dbReference>
<protein>
    <recommendedName>
        <fullName evidence="2">non-specific serine/threonine protein kinase</fullName>
        <ecNumber evidence="2">2.7.11.1</ecNumber>
    </recommendedName>
</protein>
<evidence type="ECO:0000313" key="18">
    <source>
        <dbReference type="EMBL" id="KZS18118.1"/>
    </source>
</evidence>
<dbReference type="Pfam" id="PF00069">
    <property type="entry name" value="Pkinase"/>
    <property type="match status" value="1"/>
</dbReference>
<keyword evidence="5" id="KW-0808">Transferase</keyword>
<dbReference type="STRING" id="35525.A0A162NMA7"/>
<feature type="domain" description="Protein kinase" evidence="16">
    <location>
        <begin position="1"/>
        <end position="228"/>
    </location>
</feature>
<feature type="region of interest" description="Disordered" evidence="14">
    <location>
        <begin position="336"/>
        <end position="356"/>
    </location>
</feature>
<feature type="compositionally biased region" description="Low complexity" evidence="14">
    <location>
        <begin position="284"/>
        <end position="294"/>
    </location>
</feature>
<dbReference type="InterPro" id="IPR000719">
    <property type="entry name" value="Prot_kinase_dom"/>
</dbReference>
<name>A0A162NMA7_9CRUS</name>
<dbReference type="InterPro" id="IPR017892">
    <property type="entry name" value="Pkinase_C"/>
</dbReference>
<evidence type="ECO:0000259" key="17">
    <source>
        <dbReference type="PROSITE" id="PS51285"/>
    </source>
</evidence>
<evidence type="ECO:0000256" key="11">
    <source>
        <dbReference type="ARBA" id="ARBA00047899"/>
    </source>
</evidence>
<gene>
    <name evidence="18" type="ORF">APZ42_016102</name>
</gene>
<feature type="domain" description="AGC-kinase C-terminal" evidence="17">
    <location>
        <begin position="172"/>
        <end position="242"/>
    </location>
</feature>
<dbReference type="GO" id="GO:0106310">
    <property type="term" value="F:protein serine kinase activity"/>
    <property type="evidence" value="ECO:0007669"/>
    <property type="project" value="RHEA"/>
</dbReference>
<dbReference type="PROSITE" id="PS51285">
    <property type="entry name" value="AGC_KINASE_CTER"/>
    <property type="match status" value="1"/>
</dbReference>
<dbReference type="GO" id="GO:0005856">
    <property type="term" value="C:cytoskeleton"/>
    <property type="evidence" value="ECO:0007669"/>
    <property type="project" value="TreeGrafter"/>
</dbReference>
<feature type="signal peptide" evidence="15">
    <location>
        <begin position="1"/>
        <end position="19"/>
    </location>
</feature>
<evidence type="ECO:0000256" key="12">
    <source>
        <dbReference type="ARBA" id="ARBA00048679"/>
    </source>
</evidence>
<keyword evidence="10 13" id="KW-0175">Coiled coil</keyword>
<dbReference type="FunFam" id="1.20.5.340:FF:000077">
    <property type="entry name" value="Serine/threonine-protein kinase Genghis Khan-like Protein"/>
    <property type="match status" value="1"/>
</dbReference>
<dbReference type="SMART" id="SM00133">
    <property type="entry name" value="S_TK_X"/>
    <property type="match status" value="1"/>
</dbReference>
<evidence type="ECO:0000256" key="2">
    <source>
        <dbReference type="ARBA" id="ARBA00012513"/>
    </source>
</evidence>
<evidence type="ECO:0000256" key="14">
    <source>
        <dbReference type="SAM" id="MobiDB-lite"/>
    </source>
</evidence>
<dbReference type="GO" id="GO:0046872">
    <property type="term" value="F:metal ion binding"/>
    <property type="evidence" value="ECO:0007669"/>
    <property type="project" value="UniProtKB-KW"/>
</dbReference>
<evidence type="ECO:0000256" key="6">
    <source>
        <dbReference type="ARBA" id="ARBA00022723"/>
    </source>
</evidence>
<dbReference type="GO" id="GO:0031032">
    <property type="term" value="P:actomyosin structure organization"/>
    <property type="evidence" value="ECO:0007669"/>
    <property type="project" value="TreeGrafter"/>
</dbReference>
<dbReference type="SMART" id="SM00220">
    <property type="entry name" value="S_TKc"/>
    <property type="match status" value="1"/>
</dbReference>
<keyword evidence="15" id="KW-0732">Signal</keyword>
<dbReference type="FunFam" id="1.10.510.10:FF:000014">
    <property type="entry name" value="Non-specific serine/threonine protein kinase"/>
    <property type="match status" value="1"/>
</dbReference>
<dbReference type="PANTHER" id="PTHR22988:SF66">
    <property type="entry name" value="SERINE_THREONINE-PROTEIN KINASE GENGHIS KHAN"/>
    <property type="match status" value="1"/>
</dbReference>
<evidence type="ECO:0000256" key="9">
    <source>
        <dbReference type="ARBA" id="ARBA00022840"/>
    </source>
</evidence>
<dbReference type="GO" id="GO:0005524">
    <property type="term" value="F:ATP binding"/>
    <property type="evidence" value="ECO:0007669"/>
    <property type="project" value="UniProtKB-KW"/>
</dbReference>
<dbReference type="PROSITE" id="PS00108">
    <property type="entry name" value="PROTEIN_KINASE_ST"/>
    <property type="match status" value="1"/>
</dbReference>
<dbReference type="Pfam" id="PF15796">
    <property type="entry name" value="KELK"/>
    <property type="match status" value="1"/>
</dbReference>
<evidence type="ECO:0000256" key="13">
    <source>
        <dbReference type="SAM" id="Coils"/>
    </source>
</evidence>
<dbReference type="PANTHER" id="PTHR22988">
    <property type="entry name" value="MYOTONIC DYSTROPHY S/T KINASE-RELATED"/>
    <property type="match status" value="1"/>
</dbReference>